<organism evidence="2 3">
    <name type="scientific">Aphidius gifuensis</name>
    <name type="common">Parasitoid wasp</name>
    <dbReference type="NCBI Taxonomy" id="684658"/>
    <lineage>
        <taxon>Eukaryota</taxon>
        <taxon>Metazoa</taxon>
        <taxon>Ecdysozoa</taxon>
        <taxon>Arthropoda</taxon>
        <taxon>Hexapoda</taxon>
        <taxon>Insecta</taxon>
        <taxon>Pterygota</taxon>
        <taxon>Neoptera</taxon>
        <taxon>Endopterygota</taxon>
        <taxon>Hymenoptera</taxon>
        <taxon>Apocrita</taxon>
        <taxon>Ichneumonoidea</taxon>
        <taxon>Braconidae</taxon>
        <taxon>Aphidiinae</taxon>
        <taxon>Aphidius</taxon>
    </lineage>
</organism>
<feature type="chain" id="PRO_5032565612" evidence="1">
    <location>
        <begin position="22"/>
        <end position="508"/>
    </location>
</feature>
<name>A0A834XYS6_APHGI</name>
<reference evidence="2 3" key="1">
    <citation type="submission" date="2020-08" db="EMBL/GenBank/DDBJ databases">
        <title>Aphidius gifuensis genome sequencing and assembly.</title>
        <authorList>
            <person name="Du Z."/>
        </authorList>
    </citation>
    <scope>NUCLEOTIDE SEQUENCE [LARGE SCALE GENOMIC DNA]</scope>
    <source>
        <strain evidence="2">YNYX2018</strain>
        <tissue evidence="2">Adults</tissue>
    </source>
</reference>
<keyword evidence="1" id="KW-0732">Signal</keyword>
<proteinExistence type="predicted"/>
<dbReference type="Proteomes" id="UP000639338">
    <property type="component" value="Unassembled WGS sequence"/>
</dbReference>
<accession>A0A834XYS6</accession>
<dbReference type="PROSITE" id="PS51257">
    <property type="entry name" value="PROKAR_LIPOPROTEIN"/>
    <property type="match status" value="1"/>
</dbReference>
<evidence type="ECO:0000313" key="2">
    <source>
        <dbReference type="EMBL" id="KAF7994746.1"/>
    </source>
</evidence>
<sequence length="508" mass="54568">MKIIFQVTAIILLLSIIACNASSRCRCGDLGEGTNPCEGKKDVKTRKCTVPGHRREKPRHYASPAAIKAAHAAKEAEKAIIRSSPSITTVVKSGRQYRLGGYGGCKSANSPTSSASHIQNIDSIENEEYHRETVNKLKKLPACERVFPNLPKCTKCGDKVGPLASCGHQSHQNSQSFGSANTFLTFNDQGVPKLTEIQFPTSLASNSNSAPTSNCNLNDFDEAIGAPGMSFADQEKWYRGETKPVNEPADPISQHIFFQHVLEQTKRGKKTKAAMSEAKLNFGPIQRPQNVEQNKTKIEAQEAKLYSLDGPIYELITQPPQPSCAETIEEYQEDRQMSERIQHDLLHQGKKIAESSPSHQYSYSNLGYKPVKKNSNTFVIRDSCAPPPSLTIEPAKTNCGCSGTGASSCTGSCGCSGGSSCNGSCGCKGCGTSGTGACGCTGGTNCNGSCGCSGGNNSNEQSIHPLIKDIDSSYESGRVEIDSSSVESAPSYSDESKVYCNKCKNLYY</sequence>
<comment type="caution">
    <text evidence="2">The sequence shown here is derived from an EMBL/GenBank/DDBJ whole genome shotgun (WGS) entry which is preliminary data.</text>
</comment>
<gene>
    <name evidence="2" type="ORF">HCN44_004218</name>
</gene>
<evidence type="ECO:0000256" key="1">
    <source>
        <dbReference type="SAM" id="SignalP"/>
    </source>
</evidence>
<feature type="signal peptide" evidence="1">
    <location>
        <begin position="1"/>
        <end position="21"/>
    </location>
</feature>
<keyword evidence="3" id="KW-1185">Reference proteome</keyword>
<protein>
    <submittedName>
        <fullName evidence="2">Uncharacterized protein</fullName>
    </submittedName>
</protein>
<dbReference type="AlphaFoldDB" id="A0A834XYS6"/>
<dbReference type="EMBL" id="JACMRX010000002">
    <property type="protein sequence ID" value="KAF7994746.1"/>
    <property type="molecule type" value="Genomic_DNA"/>
</dbReference>
<evidence type="ECO:0000313" key="3">
    <source>
        <dbReference type="Proteomes" id="UP000639338"/>
    </source>
</evidence>